<accession>I3W082</accession>
<reference evidence="3" key="1">
    <citation type="submission" date="2012-01" db="EMBL/GenBank/DDBJ databases">
        <authorList>
            <person name="Summers A.O."/>
            <person name="Wireman J."/>
        </authorList>
    </citation>
    <scope>NUCLEOTIDE SEQUENCE</scope>
    <source>
        <strain evidence="3">AC2-58</strain>
        <plasmid evidence="3">pAC258-29</plasmid>
    </source>
</reference>
<evidence type="ECO:0000313" key="3">
    <source>
        <dbReference type="EMBL" id="AFK89009.1"/>
    </source>
</evidence>
<proteinExistence type="predicted"/>
<keyword evidence="3" id="KW-0614">Plasmid</keyword>
<protein>
    <submittedName>
        <fullName evidence="3">Mpr protein</fullName>
    </submittedName>
</protein>
<feature type="domain" description="SprT-like" evidence="2">
    <location>
        <begin position="36"/>
        <end position="131"/>
    </location>
</feature>
<sequence>MYCAIQNVLHNTIMVGDMLKNNHPTDTTYRELQIAYNHFNEELFSGQLPSCLITLQRDKKTYGYFSSEQFSNRENILTDEISLNPAFFGVRSIEESLSTLVHEMTHLWQAHFGKPGRGRYHNREWAAKMIDLGLTPTDTGEPGGKMTGDRMTHLINPDGAFAASCARLIGQEYTLSWIDRFPPQAPGAKGGEEGEGEEGGAAEPKNKSNRVKFRCPVCEAQAWGKPGLRLLCGGENCEAAPLVPAE</sequence>
<evidence type="ECO:0000259" key="2">
    <source>
        <dbReference type="Pfam" id="PF10263"/>
    </source>
</evidence>
<geneLocation type="plasmid" evidence="3">
    <name>pAC258-29</name>
</geneLocation>
<feature type="region of interest" description="Disordered" evidence="1">
    <location>
        <begin position="180"/>
        <end position="207"/>
    </location>
</feature>
<organism evidence="3">
    <name type="scientific">Acetobacter pasteurianus</name>
    <name type="common">Acetobacter turbidans</name>
    <dbReference type="NCBI Taxonomy" id="438"/>
    <lineage>
        <taxon>Bacteria</taxon>
        <taxon>Pseudomonadati</taxon>
        <taxon>Pseudomonadota</taxon>
        <taxon>Alphaproteobacteria</taxon>
        <taxon>Acetobacterales</taxon>
        <taxon>Acetobacteraceae</taxon>
        <taxon>Acetobacter</taxon>
    </lineage>
</organism>
<dbReference type="InterPro" id="IPR006640">
    <property type="entry name" value="SprT-like_domain"/>
</dbReference>
<dbReference type="EMBL" id="JQ418523">
    <property type="protein sequence ID" value="AFK89009.1"/>
    <property type="molecule type" value="Genomic_DNA"/>
</dbReference>
<evidence type="ECO:0000256" key="1">
    <source>
        <dbReference type="SAM" id="MobiDB-lite"/>
    </source>
</evidence>
<name>I3W082_ACEPA</name>
<dbReference type="GO" id="GO:0006950">
    <property type="term" value="P:response to stress"/>
    <property type="evidence" value="ECO:0007669"/>
    <property type="project" value="UniProtKB-ARBA"/>
</dbReference>
<dbReference type="Pfam" id="PF10263">
    <property type="entry name" value="SprT-like"/>
    <property type="match status" value="1"/>
</dbReference>
<dbReference type="AlphaFoldDB" id="I3W082"/>